<dbReference type="Proteomes" id="UP000037288">
    <property type="component" value="Unassembled WGS sequence"/>
</dbReference>
<organism evidence="1 2">
    <name type="scientific">Streptomyces caatingaensis</name>
    <dbReference type="NCBI Taxonomy" id="1678637"/>
    <lineage>
        <taxon>Bacteria</taxon>
        <taxon>Bacillati</taxon>
        <taxon>Actinomycetota</taxon>
        <taxon>Actinomycetes</taxon>
        <taxon>Kitasatosporales</taxon>
        <taxon>Streptomycetaceae</taxon>
        <taxon>Streptomyces</taxon>
    </lineage>
</organism>
<keyword evidence="2" id="KW-1185">Reference proteome</keyword>
<comment type="caution">
    <text evidence="1">The sequence shown here is derived from an EMBL/GenBank/DDBJ whole genome shotgun (WGS) entry which is preliminary data.</text>
</comment>
<gene>
    <name evidence="1" type="ORF">AC230_16560</name>
</gene>
<evidence type="ECO:0000313" key="1">
    <source>
        <dbReference type="EMBL" id="KNB51907.1"/>
    </source>
</evidence>
<protein>
    <submittedName>
        <fullName evidence="1">Uncharacterized protein</fullName>
    </submittedName>
</protein>
<dbReference type="AlphaFoldDB" id="A0A0K9XGV6"/>
<dbReference type="EMBL" id="LFXA01000009">
    <property type="protein sequence ID" value="KNB51907.1"/>
    <property type="molecule type" value="Genomic_DNA"/>
</dbReference>
<reference evidence="2" key="1">
    <citation type="submission" date="2015-07" db="EMBL/GenBank/DDBJ databases">
        <title>Draft genome sequence of Streptomyces sp. CMAA 1322, a bacterium isolated from Caatinga biome, from dry forest semiarid of Brazil.</title>
        <authorList>
            <person name="Santos S.N."/>
            <person name="Gacesa R."/>
            <person name="Taketani R.G."/>
            <person name="Long P.F."/>
            <person name="Melo I.S."/>
        </authorList>
    </citation>
    <scope>NUCLEOTIDE SEQUENCE [LARGE SCALE GENOMIC DNA]</scope>
    <source>
        <strain evidence="2">CMAA 1322</strain>
    </source>
</reference>
<accession>A0A0K9XGV6</accession>
<dbReference type="PATRIC" id="fig|1678637.3.peg.3568"/>
<sequence length="69" mass="7172">MALSPRSTRTCGTGLAFPNVRPLIVVVVLILCFRDGARPITELLGALATLVALLAAQTPRLSRTAGAAQ</sequence>
<name>A0A0K9XGV6_9ACTN</name>
<evidence type="ECO:0000313" key="2">
    <source>
        <dbReference type="Proteomes" id="UP000037288"/>
    </source>
</evidence>
<proteinExistence type="predicted"/>